<evidence type="ECO:0000256" key="6">
    <source>
        <dbReference type="PIRSR" id="PIRSR611150-2"/>
    </source>
</evidence>
<evidence type="ECO:0000256" key="2">
    <source>
        <dbReference type="ARBA" id="ARBA00022729"/>
    </source>
</evidence>
<evidence type="ECO:0000313" key="8">
    <source>
        <dbReference type="EMBL" id="MBC2869638.1"/>
    </source>
</evidence>
<proteinExistence type="predicted"/>
<dbReference type="PANTHER" id="PTHR48250">
    <property type="entry name" value="CUTINASE 2-RELATED"/>
    <property type="match status" value="1"/>
</dbReference>
<dbReference type="AlphaFoldDB" id="A0A7X1IAQ2"/>
<comment type="catalytic activity">
    <reaction evidence="5">
        <text>cutin + H2O = cutin monomers.</text>
        <dbReference type="EC" id="3.1.1.74"/>
    </reaction>
</comment>
<dbReference type="InterPro" id="IPR018392">
    <property type="entry name" value="LysM"/>
</dbReference>
<gene>
    <name evidence="8" type="ORF">H1R13_33230</name>
</gene>
<evidence type="ECO:0000313" key="9">
    <source>
        <dbReference type="Proteomes" id="UP000517694"/>
    </source>
</evidence>
<keyword evidence="4 6" id="KW-1015">Disulfide bond</keyword>
<evidence type="ECO:0000256" key="1">
    <source>
        <dbReference type="ARBA" id="ARBA00013095"/>
    </source>
</evidence>
<dbReference type="GO" id="GO:0050525">
    <property type="term" value="F:cutinase activity"/>
    <property type="evidence" value="ECO:0007669"/>
    <property type="project" value="UniProtKB-EC"/>
</dbReference>
<keyword evidence="2" id="KW-0732">Signal</keyword>
<feature type="disulfide bond" evidence="6">
    <location>
        <begin position="290"/>
        <end position="297"/>
    </location>
</feature>
<dbReference type="Proteomes" id="UP000517694">
    <property type="component" value="Unassembled WGS sequence"/>
</dbReference>
<dbReference type="PANTHER" id="PTHR48250:SF1">
    <property type="entry name" value="CUTINASE"/>
    <property type="match status" value="1"/>
</dbReference>
<protein>
    <recommendedName>
        <fullName evidence="1">cutinase</fullName>
        <ecNumber evidence="1">3.1.1.74</ecNumber>
    </recommendedName>
</protein>
<accession>A0A7X1IAQ2</accession>
<dbReference type="Gene3D" id="3.40.50.1820">
    <property type="entry name" value="alpha/beta hydrolase"/>
    <property type="match status" value="1"/>
</dbReference>
<name>A0A7X1IAQ2_9ACTN</name>
<dbReference type="GO" id="GO:0005576">
    <property type="term" value="C:extracellular region"/>
    <property type="evidence" value="ECO:0007669"/>
    <property type="project" value="InterPro"/>
</dbReference>
<reference evidence="8 9" key="1">
    <citation type="submission" date="2020-08" db="EMBL/GenBank/DDBJ databases">
        <title>Whole-Genome Sequence of French Clinical Streptomyces mexicanus Strain Q0842.</title>
        <authorList>
            <person name="Boxberger M."/>
            <person name="La Scola B."/>
        </authorList>
    </citation>
    <scope>NUCLEOTIDE SEQUENCE [LARGE SCALE GENOMIC DNA]</scope>
    <source>
        <strain evidence="8 9">Marseille-Q0842</strain>
    </source>
</reference>
<keyword evidence="9" id="KW-1185">Reference proteome</keyword>
<evidence type="ECO:0000256" key="4">
    <source>
        <dbReference type="ARBA" id="ARBA00023157"/>
    </source>
</evidence>
<dbReference type="InterPro" id="IPR029058">
    <property type="entry name" value="AB_hydrolase_fold"/>
</dbReference>
<dbReference type="SMART" id="SM01110">
    <property type="entry name" value="Cutinase"/>
    <property type="match status" value="1"/>
</dbReference>
<feature type="compositionally biased region" description="Pro residues" evidence="7">
    <location>
        <begin position="16"/>
        <end position="44"/>
    </location>
</feature>
<dbReference type="EMBL" id="JACMHY010000020">
    <property type="protein sequence ID" value="MBC2869638.1"/>
    <property type="molecule type" value="Genomic_DNA"/>
</dbReference>
<organism evidence="8 9">
    <name type="scientific">Streptomyces mexicanus</name>
    <dbReference type="NCBI Taxonomy" id="178566"/>
    <lineage>
        <taxon>Bacteria</taxon>
        <taxon>Bacillati</taxon>
        <taxon>Actinomycetota</taxon>
        <taxon>Actinomycetes</taxon>
        <taxon>Kitasatosporales</taxon>
        <taxon>Streptomycetaceae</taxon>
        <taxon>Streptomyces</taxon>
    </lineage>
</organism>
<dbReference type="InterPro" id="IPR000675">
    <property type="entry name" value="Cutinase/axe"/>
</dbReference>
<dbReference type="SUPFAM" id="SSF53474">
    <property type="entry name" value="alpha/beta-Hydrolases"/>
    <property type="match status" value="1"/>
</dbReference>
<sequence length="337" mass="34150">MTPVAPAPAQTTLPESPEPSAPTGPEPTGPTAPVPPLVEPPAQPRPSQTCQGPVAAGDTLWALAGKLLGSGGKWRELYDANRTAIESAARAHGFAASDGGRLIFPETNLDLPGGCTGEVTGLIDQALSGLAALTGTPPCTQGTFLMGMRGAAASGRDEFTALMEALEKGLRASGRAPGGVTAFKAPAPADFAAALRGAGLSLPADYPHSVFLGAAELLSALMTHLQCPGENVVLTGYGQGAQAVRTALGMLPSALRSRIGHVLLFGDPTAVPGGMSVAQLKAAVPTATYCRTGDPLCGDDPKRVLECLTATGQCPQIDYRKEAAQAAEAIGGARQSR</sequence>
<evidence type="ECO:0000256" key="5">
    <source>
        <dbReference type="ARBA" id="ARBA00034045"/>
    </source>
</evidence>
<dbReference type="EC" id="3.1.1.74" evidence="1"/>
<feature type="region of interest" description="Disordered" evidence="7">
    <location>
        <begin position="1"/>
        <end position="53"/>
    </location>
</feature>
<dbReference type="CDD" id="cd00118">
    <property type="entry name" value="LysM"/>
    <property type="match status" value="1"/>
</dbReference>
<dbReference type="RefSeq" id="WP_185948387.1">
    <property type="nucleotide sequence ID" value="NZ_JACMHY010000020.1"/>
</dbReference>
<dbReference type="GO" id="GO:0016052">
    <property type="term" value="P:carbohydrate catabolic process"/>
    <property type="evidence" value="ECO:0007669"/>
    <property type="project" value="TreeGrafter"/>
</dbReference>
<keyword evidence="3" id="KW-0378">Hydrolase</keyword>
<comment type="caution">
    <text evidence="8">The sequence shown here is derived from an EMBL/GenBank/DDBJ whole genome shotgun (WGS) entry which is preliminary data.</text>
</comment>
<evidence type="ECO:0000256" key="3">
    <source>
        <dbReference type="ARBA" id="ARBA00022801"/>
    </source>
</evidence>
<dbReference type="Pfam" id="PF01083">
    <property type="entry name" value="Cutinase"/>
    <property type="match status" value="1"/>
</dbReference>
<evidence type="ECO:0000256" key="7">
    <source>
        <dbReference type="SAM" id="MobiDB-lite"/>
    </source>
</evidence>
<dbReference type="InterPro" id="IPR011150">
    <property type="entry name" value="Cutinase_monf"/>
</dbReference>